<evidence type="ECO:0000313" key="2">
    <source>
        <dbReference type="Proteomes" id="UP000053815"/>
    </source>
</evidence>
<reference evidence="1" key="1">
    <citation type="submission" date="2014-09" db="EMBL/GenBank/DDBJ databases">
        <title>Draft genome sequence of an oleaginous Mucoromycotina fungus Mucor ambiguus NBRC6742.</title>
        <authorList>
            <person name="Takeda I."/>
            <person name="Yamane N."/>
            <person name="Morita T."/>
            <person name="Tamano K."/>
            <person name="Machida M."/>
            <person name="Baker S."/>
            <person name="Koike H."/>
        </authorList>
    </citation>
    <scope>NUCLEOTIDE SEQUENCE</scope>
    <source>
        <strain evidence="1">NBRC 6742</strain>
    </source>
</reference>
<evidence type="ECO:0000313" key="1">
    <source>
        <dbReference type="EMBL" id="GAN11621.1"/>
    </source>
</evidence>
<protein>
    <submittedName>
        <fullName evidence="1">Uncharacterized protein</fullName>
    </submittedName>
</protein>
<feature type="non-terminal residue" evidence="1">
    <location>
        <position position="1"/>
    </location>
</feature>
<gene>
    <name evidence="1" type="ORF">MAM1_0754c11197</name>
</gene>
<keyword evidence="2" id="KW-1185">Reference proteome</keyword>
<proteinExistence type="predicted"/>
<organism evidence="1">
    <name type="scientific">Mucor ambiguus</name>
    <dbReference type="NCBI Taxonomy" id="91626"/>
    <lineage>
        <taxon>Eukaryota</taxon>
        <taxon>Fungi</taxon>
        <taxon>Fungi incertae sedis</taxon>
        <taxon>Mucoromycota</taxon>
        <taxon>Mucoromycotina</taxon>
        <taxon>Mucoromycetes</taxon>
        <taxon>Mucorales</taxon>
        <taxon>Mucorineae</taxon>
        <taxon>Mucoraceae</taxon>
        <taxon>Mucor</taxon>
    </lineage>
</organism>
<dbReference type="EMBL" id="DF837043">
    <property type="protein sequence ID" value="GAN11621.1"/>
    <property type="molecule type" value="Genomic_DNA"/>
</dbReference>
<sequence>IHNIVVDYDSELGRLTSTEVKRRSENHLNWEKAHAGRNKWRRPTW</sequence>
<dbReference type="AlphaFoldDB" id="A0A0C9MLD9"/>
<dbReference type="Proteomes" id="UP000053815">
    <property type="component" value="Unassembled WGS sequence"/>
</dbReference>
<name>A0A0C9MLD9_9FUNG</name>
<accession>A0A0C9MLD9</accession>